<evidence type="ECO:0000313" key="1">
    <source>
        <dbReference type="EMBL" id="MCO6025746.1"/>
    </source>
</evidence>
<dbReference type="InterPro" id="IPR008969">
    <property type="entry name" value="CarboxyPept-like_regulatory"/>
</dbReference>
<dbReference type="EMBL" id="JAMXLY010000026">
    <property type="protein sequence ID" value="MCO6025746.1"/>
    <property type="molecule type" value="Genomic_DNA"/>
</dbReference>
<accession>A0ABT1BXE0</accession>
<gene>
    <name evidence="1" type="ORF">NG821_07820</name>
</gene>
<evidence type="ECO:0000313" key="2">
    <source>
        <dbReference type="Proteomes" id="UP001204015"/>
    </source>
</evidence>
<reference evidence="1 2" key="1">
    <citation type="submission" date="2022-06" db="EMBL/GenBank/DDBJ databases">
        <title>A taxonomic note on the genus Prevotella: Description of four novel genera and emended description of the genera Hallella and Xylanibacter.</title>
        <authorList>
            <person name="Hitch T.C.A."/>
        </authorList>
    </citation>
    <scope>NUCLEOTIDE SEQUENCE [LARGE SCALE GENOMIC DNA]</scope>
    <source>
        <strain evidence="1 2">DSM 100619</strain>
    </source>
</reference>
<keyword evidence="2" id="KW-1185">Reference proteome</keyword>
<sequence length="842" mass="94955">MMLLKCLCNAAQDAGTYSGRVTDAKGTSIGYVTCKSCDAQGKTLSYCITDHEGKYTLSVPHGTNSLLFSRVGYVSVKLPRSKIRQIQTIVMEPSVVALKGIEVQVKPIRQHGDTLIYNVASFKSKDDKYIEDVLKKLPGVKVSTNGSVSYMGKSINQLNIEGQNLMGNRYNVVTRNMPVDAVSQIEVLEDNQPVRALQGKVPSDRATLDIKLNAGYKAKPFGEAYLSGGSGDKILGNGRLTGILVDKRKQVLVNLKANNSGEDISSDLTAHDLSDDETWNAASPLPLISQLEAPSLPISASRYLWNHSMLLTVNRLYRLSQYGSLKYNVSFADDRKNTSDSSYVYYGSNQPVEVFESRHQNDGNYAALGTIEYELNAKQTYLKDALNGSFSSVSQKGAQRGNVQQLDVSTAHHPLQVSNQLQATFNTRRQTYELLSTINYVGQHESMDLSGSPVYTGNTWVNSSRLETDNHLKVSLPFFKQQLDLTIGSTGRKDHLQTKDGSYDYNYLTFYASPSFVIRYGKGYVSLGGKMMYMRTTLPASREKHEDKWLFSPEFNWRHTFSPAWEIRMRSALASSASTENIAPVMLRTDYRTLSQMADSTNWIYRSMSSASLAYHNVISLLNWDLFVYYTTYRRSYCRQYTYTEDFSLSQPLWHSTTQKTLQILTSLDKSFYNTGLTLKSSLVYSRMILPIAQNGLFREARSNAVSASAALYENKWKWVNFSNILTGNLTWQDKNQYLDRTLLKSYSDIGTLSLYPVAHFSVRIALDYSCAELSKGHYQHLTFLDMGCQWRVSNGLDLDLKASNILNRKRYKQAEYNGLDYNYYQVALRGCEVMAGLRFNF</sequence>
<comment type="caution">
    <text evidence="1">The sequence shown here is derived from an EMBL/GenBank/DDBJ whole genome shotgun (WGS) entry which is preliminary data.</text>
</comment>
<organism evidence="1 2">
    <name type="scientific">Segatella cerevisiae</name>
    <dbReference type="NCBI Taxonomy" id="2053716"/>
    <lineage>
        <taxon>Bacteria</taxon>
        <taxon>Pseudomonadati</taxon>
        <taxon>Bacteroidota</taxon>
        <taxon>Bacteroidia</taxon>
        <taxon>Bacteroidales</taxon>
        <taxon>Prevotellaceae</taxon>
        <taxon>Segatella</taxon>
    </lineage>
</organism>
<dbReference type="RefSeq" id="WP_252761100.1">
    <property type="nucleotide sequence ID" value="NZ_JAMXLY010000026.1"/>
</dbReference>
<name>A0ABT1BXE0_9BACT</name>
<dbReference type="Proteomes" id="UP001204015">
    <property type="component" value="Unassembled WGS sequence"/>
</dbReference>
<dbReference type="SUPFAM" id="SSF49464">
    <property type="entry name" value="Carboxypeptidase regulatory domain-like"/>
    <property type="match status" value="1"/>
</dbReference>
<proteinExistence type="predicted"/>
<evidence type="ECO:0008006" key="3">
    <source>
        <dbReference type="Google" id="ProtNLM"/>
    </source>
</evidence>
<dbReference type="SUPFAM" id="SSF56935">
    <property type="entry name" value="Porins"/>
    <property type="match status" value="1"/>
</dbReference>
<protein>
    <recommendedName>
        <fullName evidence="3">TonB-dependent receptor</fullName>
    </recommendedName>
</protein>